<keyword evidence="2" id="KW-1185">Reference proteome</keyword>
<sequence length="906" mass="96810">MPLPGVQSASTTITLLTGDTVTLSRAGNTHNYSVTASSVPRANGIAPPIDVTGQGKASGGLIGGLIAVPADAANLIAQGTLDSGLFDVAYRAENGLTTGPVPVVLHYSTKDSKSDVAKQAKALPASTFESTIAGTNDVVVRVDLAQASTFWRAVTATAKVDTSTPEGRVQIGQPFPALQLTGGLQALWLQGHRLGDQAAPRAGSPLYDVAETIKAPTDADNWCAPQQPLCFEANFMMLGVSGNGAGNYYHATSISCVEGNPCTSYRVHYSVPAGTYQVNGKVWFVKDSHFTNLEITYPQLTVAGPTSLDRDANTARQLVVDTPDPTETYSNGMMNYRGLPDGRYFGDLTFNPYGDQGWWELPTPPVTQGTFHLGQALLLGQPPVTMNVTSPQRMTLQATYSMYTTYPTDPRGSIRFSGDHTWPVVYVGEGNPDDYTGKDVTGKLVLIRARHYAYCLVYKDQIQLAKQNGAVGVLIDPTDPYQPTGSCLIPMYPSWWKQNHGDGMPVDLPYAEVPQSEAQTLIDLLGHGTVKVAVHGNGLTPYLYQTNTYQETRVPDSLQLSYGRNQFALGRDSYHSAEPGSLFKEWGAWRPDEHVVAGSAFDQQAMPVSLKEYSGPVTPDLVRLETVEQTTSAGTAVLQSFNTYPAPGDSSTTNWGSGPLAPGAVIASQSALDAQPGTWVGVNGQAFCSYCRQGDALYSSMYLMDGSSPQVHNGPWYFTDTHLYSGGQEITAAPVNGQPAFTLPAAAAKYRMTADGGNLHNEWSFVSSRPTTDQVPTGVTCIGTFFGDAAPCRADPLVFLRYDAGLSLDNTVAAPGRQPLTVTAYHQDPAAPAITGVTLWTSVDGGATWKRANLHRAGDGSYRTTLNLPAVAKTDGFVSLRAEATDADGNSIRQTIDHAITLTSRK</sequence>
<comment type="caution">
    <text evidence="1">The sequence shown here is derived from an EMBL/GenBank/DDBJ whole genome shotgun (WGS) entry which is preliminary data.</text>
</comment>
<organism evidence="1 2">
    <name type="scientific">Rugosimonospora africana</name>
    <dbReference type="NCBI Taxonomy" id="556532"/>
    <lineage>
        <taxon>Bacteria</taxon>
        <taxon>Bacillati</taxon>
        <taxon>Actinomycetota</taxon>
        <taxon>Actinomycetes</taxon>
        <taxon>Micromonosporales</taxon>
        <taxon>Micromonosporaceae</taxon>
        <taxon>Rugosimonospora</taxon>
    </lineage>
</organism>
<reference evidence="1" key="1">
    <citation type="submission" date="2021-01" db="EMBL/GenBank/DDBJ databases">
        <title>Whole genome shotgun sequence of Rugosimonospora africana NBRC 104875.</title>
        <authorList>
            <person name="Komaki H."/>
            <person name="Tamura T."/>
        </authorList>
    </citation>
    <scope>NUCLEOTIDE SEQUENCE</scope>
    <source>
        <strain evidence="1">NBRC 104875</strain>
    </source>
</reference>
<evidence type="ECO:0008006" key="3">
    <source>
        <dbReference type="Google" id="ProtNLM"/>
    </source>
</evidence>
<evidence type="ECO:0000313" key="2">
    <source>
        <dbReference type="Proteomes" id="UP000642748"/>
    </source>
</evidence>
<dbReference type="Proteomes" id="UP000642748">
    <property type="component" value="Unassembled WGS sequence"/>
</dbReference>
<proteinExistence type="predicted"/>
<dbReference type="Gene3D" id="3.50.30.30">
    <property type="match status" value="1"/>
</dbReference>
<dbReference type="SUPFAM" id="SSF52025">
    <property type="entry name" value="PA domain"/>
    <property type="match status" value="1"/>
</dbReference>
<gene>
    <name evidence="1" type="ORF">Raf01_73260</name>
</gene>
<dbReference type="AlphaFoldDB" id="A0A8J3QZL7"/>
<protein>
    <recommendedName>
        <fullName evidence="3">PA domain-containing protein</fullName>
    </recommendedName>
</protein>
<dbReference type="EMBL" id="BONZ01000077">
    <property type="protein sequence ID" value="GIH19154.1"/>
    <property type="molecule type" value="Genomic_DNA"/>
</dbReference>
<name>A0A8J3QZL7_9ACTN</name>
<accession>A0A8J3QZL7</accession>
<dbReference type="InterPro" id="IPR046450">
    <property type="entry name" value="PA_dom_sf"/>
</dbReference>
<evidence type="ECO:0000313" key="1">
    <source>
        <dbReference type="EMBL" id="GIH19154.1"/>
    </source>
</evidence>